<accession>A0A0F9CTA9</accession>
<dbReference type="EMBL" id="LAZR01045048">
    <property type="protein sequence ID" value="KKK99801.1"/>
    <property type="molecule type" value="Genomic_DNA"/>
</dbReference>
<protein>
    <submittedName>
        <fullName evidence="1">Uncharacterized protein</fullName>
    </submittedName>
</protein>
<organism evidence="1">
    <name type="scientific">marine sediment metagenome</name>
    <dbReference type="NCBI Taxonomy" id="412755"/>
    <lineage>
        <taxon>unclassified sequences</taxon>
        <taxon>metagenomes</taxon>
        <taxon>ecological metagenomes</taxon>
    </lineage>
</organism>
<sequence>MTKLGDKKCYECRLSFYQDAEKWCFDVVGLCLNFEKFEPIKKKSYNTEV</sequence>
<comment type="caution">
    <text evidence="1">The sequence shown here is derived from an EMBL/GenBank/DDBJ whole genome shotgun (WGS) entry which is preliminary data.</text>
</comment>
<gene>
    <name evidence="1" type="ORF">LCGC14_2629130</name>
</gene>
<reference evidence="1" key="1">
    <citation type="journal article" date="2015" name="Nature">
        <title>Complex archaea that bridge the gap between prokaryotes and eukaryotes.</title>
        <authorList>
            <person name="Spang A."/>
            <person name="Saw J.H."/>
            <person name="Jorgensen S.L."/>
            <person name="Zaremba-Niedzwiedzka K."/>
            <person name="Martijn J."/>
            <person name="Lind A.E."/>
            <person name="van Eijk R."/>
            <person name="Schleper C."/>
            <person name="Guy L."/>
            <person name="Ettema T.J."/>
        </authorList>
    </citation>
    <scope>NUCLEOTIDE SEQUENCE</scope>
</reference>
<name>A0A0F9CTA9_9ZZZZ</name>
<dbReference type="AlphaFoldDB" id="A0A0F9CTA9"/>
<evidence type="ECO:0000313" key="1">
    <source>
        <dbReference type="EMBL" id="KKK99801.1"/>
    </source>
</evidence>
<proteinExistence type="predicted"/>